<dbReference type="OrthoDB" id="2273020at2759"/>
<dbReference type="EMBL" id="LK023320">
    <property type="protein sequence ID" value="CDS06511.1"/>
    <property type="molecule type" value="Genomic_DNA"/>
</dbReference>
<proteinExistence type="predicted"/>
<organism evidence="1">
    <name type="scientific">Lichtheimia ramosa</name>
    <dbReference type="NCBI Taxonomy" id="688394"/>
    <lineage>
        <taxon>Eukaryota</taxon>
        <taxon>Fungi</taxon>
        <taxon>Fungi incertae sedis</taxon>
        <taxon>Mucoromycota</taxon>
        <taxon>Mucoromycotina</taxon>
        <taxon>Mucoromycetes</taxon>
        <taxon>Mucorales</taxon>
        <taxon>Lichtheimiaceae</taxon>
        <taxon>Lichtheimia</taxon>
    </lineage>
</organism>
<protein>
    <submittedName>
        <fullName evidence="1">Uncharacterized protein</fullName>
    </submittedName>
</protein>
<name>A0A077WFX7_9FUNG</name>
<gene>
    <name evidence="1" type="ORF">LRAMOSA09039</name>
</gene>
<reference evidence="1" key="1">
    <citation type="journal article" date="2014" name="Genome Announc.">
        <title>De novo whole-genome sequence and genome annotation of Lichtheimia ramosa.</title>
        <authorList>
            <person name="Linde J."/>
            <person name="Schwartze V."/>
            <person name="Binder U."/>
            <person name="Lass-Florl C."/>
            <person name="Voigt K."/>
            <person name="Horn F."/>
        </authorList>
    </citation>
    <scope>NUCLEOTIDE SEQUENCE</scope>
    <source>
        <strain evidence="1">JMRC FSU:6197</strain>
    </source>
</reference>
<accession>A0A077WFX7</accession>
<dbReference type="AlphaFoldDB" id="A0A077WFX7"/>
<evidence type="ECO:0000313" key="1">
    <source>
        <dbReference type="EMBL" id="CDS06511.1"/>
    </source>
</evidence>
<sequence>MSDGFSQIKVLYVPNTPDPILMDIVSKAEAQGADITNPMVFDEAEGLRGFETVVGDQCPFLLEFLNEDNIPPFLVKIEPAGPVTESTQDFIQRANQVIKEMRGY</sequence>